<dbReference type="PANTHER" id="PTHR42798:SF6">
    <property type="entry name" value="CELL DIVISION ATP-BINDING PROTEIN FTSE"/>
    <property type="match status" value="1"/>
</dbReference>
<comment type="caution">
    <text evidence="2">The sequence shown here is derived from an EMBL/GenBank/DDBJ whole genome shotgun (WGS) entry which is preliminary data.</text>
</comment>
<sequence>MGKLQLVNIDKSYKTGNSSIKVLKGISLEFRESEFVSILGPSGSGKTTLLNPALFIT</sequence>
<protein>
    <recommendedName>
        <fullName evidence="1">ABC transporter domain-containing protein</fullName>
    </recommendedName>
</protein>
<dbReference type="InterPro" id="IPR027417">
    <property type="entry name" value="P-loop_NTPase"/>
</dbReference>
<reference evidence="3" key="1">
    <citation type="journal article" date="2019" name="Int. J. Syst. Evol. Microbiol.">
        <title>The Global Catalogue of Microorganisms (GCM) 10K type strain sequencing project: providing services to taxonomists for standard genome sequencing and annotation.</title>
        <authorList>
            <consortium name="The Broad Institute Genomics Platform"/>
            <consortium name="The Broad Institute Genome Sequencing Center for Infectious Disease"/>
            <person name="Wu L."/>
            <person name="Ma J."/>
        </authorList>
    </citation>
    <scope>NUCLEOTIDE SEQUENCE [LARGE SCALE GENOMIC DNA]</scope>
    <source>
        <strain evidence="3">JCM 17250</strain>
    </source>
</reference>
<gene>
    <name evidence="2" type="ORF">GCM10022410_13720</name>
</gene>
<dbReference type="InterPro" id="IPR003439">
    <property type="entry name" value="ABC_transporter-like_ATP-bd"/>
</dbReference>
<dbReference type="PANTHER" id="PTHR42798">
    <property type="entry name" value="LIPOPROTEIN-RELEASING SYSTEM ATP-BINDING PROTEIN LOLD"/>
    <property type="match status" value="1"/>
</dbReference>
<dbReference type="SUPFAM" id="SSF52540">
    <property type="entry name" value="P-loop containing nucleoside triphosphate hydrolases"/>
    <property type="match status" value="1"/>
</dbReference>
<organism evidence="2 3">
    <name type="scientific">Amphibacillus indicireducens</name>
    <dbReference type="NCBI Taxonomy" id="1076330"/>
    <lineage>
        <taxon>Bacteria</taxon>
        <taxon>Bacillati</taxon>
        <taxon>Bacillota</taxon>
        <taxon>Bacilli</taxon>
        <taxon>Bacillales</taxon>
        <taxon>Bacillaceae</taxon>
        <taxon>Amphibacillus</taxon>
    </lineage>
</organism>
<evidence type="ECO:0000313" key="2">
    <source>
        <dbReference type="EMBL" id="GAA4069077.1"/>
    </source>
</evidence>
<keyword evidence="3" id="KW-1185">Reference proteome</keyword>
<accession>A0ABP7VKX6</accession>
<proteinExistence type="predicted"/>
<evidence type="ECO:0000259" key="1">
    <source>
        <dbReference type="Pfam" id="PF00005"/>
    </source>
</evidence>
<dbReference type="Proteomes" id="UP001501734">
    <property type="component" value="Unassembled WGS sequence"/>
</dbReference>
<name>A0ABP7VKX6_9BACI</name>
<dbReference type="EMBL" id="BAABDL010000072">
    <property type="protein sequence ID" value="GAA4069077.1"/>
    <property type="molecule type" value="Genomic_DNA"/>
</dbReference>
<dbReference type="Pfam" id="PF00005">
    <property type="entry name" value="ABC_tran"/>
    <property type="match status" value="1"/>
</dbReference>
<feature type="domain" description="ABC transporter" evidence="1">
    <location>
        <begin position="23"/>
        <end position="51"/>
    </location>
</feature>
<dbReference type="Gene3D" id="3.40.50.300">
    <property type="entry name" value="P-loop containing nucleotide triphosphate hydrolases"/>
    <property type="match status" value="1"/>
</dbReference>
<evidence type="ECO:0000313" key="3">
    <source>
        <dbReference type="Proteomes" id="UP001501734"/>
    </source>
</evidence>